<evidence type="ECO:0000256" key="5">
    <source>
        <dbReference type="SAM" id="MobiDB-lite"/>
    </source>
</evidence>
<reference evidence="7" key="1">
    <citation type="submission" date="2022-11" db="EMBL/GenBank/DDBJ databases">
        <authorList>
            <person name="Kikuchi T."/>
        </authorList>
    </citation>
    <scope>NUCLEOTIDE SEQUENCE</scope>
    <source>
        <strain evidence="7">PS1010</strain>
    </source>
</reference>
<organism evidence="7 8">
    <name type="scientific">Caenorhabditis angaria</name>
    <dbReference type="NCBI Taxonomy" id="860376"/>
    <lineage>
        <taxon>Eukaryota</taxon>
        <taxon>Metazoa</taxon>
        <taxon>Ecdysozoa</taxon>
        <taxon>Nematoda</taxon>
        <taxon>Chromadorea</taxon>
        <taxon>Rhabditida</taxon>
        <taxon>Rhabditina</taxon>
        <taxon>Rhabditomorpha</taxon>
        <taxon>Rhabditoidea</taxon>
        <taxon>Rhabditidae</taxon>
        <taxon>Peloderinae</taxon>
        <taxon>Caenorhabditis</taxon>
    </lineage>
</organism>
<feature type="compositionally biased region" description="Basic and acidic residues" evidence="5">
    <location>
        <begin position="135"/>
        <end position="150"/>
    </location>
</feature>
<keyword evidence="4" id="KW-0067">ATP-binding</keyword>
<accession>A0A9P1IEC0</accession>
<dbReference type="GO" id="GO:0005524">
    <property type="term" value="F:ATP binding"/>
    <property type="evidence" value="ECO:0007669"/>
    <property type="project" value="UniProtKB-KW"/>
</dbReference>
<dbReference type="GO" id="GO:0005829">
    <property type="term" value="C:cytosol"/>
    <property type="evidence" value="ECO:0007669"/>
    <property type="project" value="TreeGrafter"/>
</dbReference>
<dbReference type="SMART" id="SM00490">
    <property type="entry name" value="HELICc"/>
    <property type="match status" value="1"/>
</dbReference>
<dbReference type="EMBL" id="CANHGI010000003">
    <property type="protein sequence ID" value="CAI5444182.1"/>
    <property type="molecule type" value="Genomic_DNA"/>
</dbReference>
<evidence type="ECO:0000313" key="7">
    <source>
        <dbReference type="EMBL" id="CAI5444182.1"/>
    </source>
</evidence>
<keyword evidence="1" id="KW-0547">Nucleotide-binding</keyword>
<dbReference type="InterPro" id="IPR050079">
    <property type="entry name" value="DEAD_box_RNA_helicase"/>
</dbReference>
<sequence length="150" mass="17128">MLQRFNNNPNRILISSDVLARGTDLNMVDCVINYNLPSDDKLFVHRAGRTGRAGHNGCVLSVGDKETKRIFVKMLKVTNLYGDTDEEFMDEQQFVKDKERYQKAIESLKSIIQPAQTRAAQRSGFEAKRRSRPTAKGEKPWLKRKAVAEN</sequence>
<dbReference type="OrthoDB" id="198787at2759"/>
<dbReference type="InterPro" id="IPR001650">
    <property type="entry name" value="Helicase_C-like"/>
</dbReference>
<name>A0A9P1IEC0_9PELO</name>
<dbReference type="PANTHER" id="PTHR47959">
    <property type="entry name" value="ATP-DEPENDENT RNA HELICASE RHLE-RELATED"/>
    <property type="match status" value="1"/>
</dbReference>
<evidence type="ECO:0000256" key="2">
    <source>
        <dbReference type="ARBA" id="ARBA00022801"/>
    </source>
</evidence>
<dbReference type="PANTHER" id="PTHR47959:SF1">
    <property type="entry name" value="ATP-DEPENDENT RNA HELICASE DBPA"/>
    <property type="match status" value="1"/>
</dbReference>
<feature type="domain" description="Helicase C-terminal" evidence="6">
    <location>
        <begin position="1"/>
        <end position="96"/>
    </location>
</feature>
<dbReference type="Gene3D" id="3.40.50.300">
    <property type="entry name" value="P-loop containing nucleotide triphosphate hydrolases"/>
    <property type="match status" value="1"/>
</dbReference>
<keyword evidence="2" id="KW-0378">Hydrolase</keyword>
<dbReference type="PROSITE" id="PS51194">
    <property type="entry name" value="HELICASE_CTER"/>
    <property type="match status" value="1"/>
</dbReference>
<evidence type="ECO:0000256" key="4">
    <source>
        <dbReference type="ARBA" id="ARBA00022840"/>
    </source>
</evidence>
<dbReference type="GO" id="GO:0003724">
    <property type="term" value="F:RNA helicase activity"/>
    <property type="evidence" value="ECO:0007669"/>
    <property type="project" value="TreeGrafter"/>
</dbReference>
<dbReference type="SUPFAM" id="SSF52540">
    <property type="entry name" value="P-loop containing nucleoside triphosphate hydrolases"/>
    <property type="match status" value="1"/>
</dbReference>
<evidence type="ECO:0000256" key="3">
    <source>
        <dbReference type="ARBA" id="ARBA00022806"/>
    </source>
</evidence>
<keyword evidence="8" id="KW-1185">Reference proteome</keyword>
<dbReference type="AlphaFoldDB" id="A0A9P1IEC0"/>
<evidence type="ECO:0000256" key="1">
    <source>
        <dbReference type="ARBA" id="ARBA00022741"/>
    </source>
</evidence>
<dbReference type="Pfam" id="PF00271">
    <property type="entry name" value="Helicase_C"/>
    <property type="match status" value="1"/>
</dbReference>
<comment type="caution">
    <text evidence="7">The sequence shown here is derived from an EMBL/GenBank/DDBJ whole genome shotgun (WGS) entry which is preliminary data.</text>
</comment>
<dbReference type="InterPro" id="IPR027417">
    <property type="entry name" value="P-loop_NTPase"/>
</dbReference>
<protein>
    <recommendedName>
        <fullName evidence="6">Helicase C-terminal domain-containing protein</fullName>
    </recommendedName>
</protein>
<evidence type="ECO:0000259" key="6">
    <source>
        <dbReference type="PROSITE" id="PS51194"/>
    </source>
</evidence>
<proteinExistence type="predicted"/>
<feature type="region of interest" description="Disordered" evidence="5">
    <location>
        <begin position="114"/>
        <end position="150"/>
    </location>
</feature>
<dbReference type="GO" id="GO:0016787">
    <property type="term" value="F:hydrolase activity"/>
    <property type="evidence" value="ECO:0007669"/>
    <property type="project" value="UniProtKB-KW"/>
</dbReference>
<evidence type="ECO:0000313" key="8">
    <source>
        <dbReference type="Proteomes" id="UP001152747"/>
    </source>
</evidence>
<gene>
    <name evidence="7" type="ORF">CAMP_LOCUS6819</name>
</gene>
<keyword evidence="3" id="KW-0347">Helicase</keyword>
<dbReference type="Proteomes" id="UP001152747">
    <property type="component" value="Unassembled WGS sequence"/>
</dbReference>